<dbReference type="PANTHER" id="PTHR10357">
    <property type="entry name" value="ALPHA-AMYLASE FAMILY MEMBER"/>
    <property type="match status" value="1"/>
</dbReference>
<sequence>MRTINLIATLIVFFAPLSLSHVENTNAYSKVIKSVKNELTGLYDDWWQNAVLYQIYPRSFKDSDSDGSGDIQGIIQKLDHLSDMGVDGIWLSPIYKSPQIDNGYDISDYRDIDPLYGNLTDLKNLLDEAHKRDIKVILDYVPNHTSDQHIWFNNSVNSVENYTDYYIWANATVVNGTRLPPNNWLSTFYGSAWEWNEKRQQYYYHQFAIAQPDLNYRNPKVVEEMKNVLKYWLDFGIDGFRMDAISTLFEDEQLRDEPSSGADNLDPDDPSNLLHIYTSNLNETYDMVYQWRELLDNFTLSTNGSYTRIMMTEVYSDLDSTMPYYMDVNTGRQGAHFTFNFYTFIMDTPKSELTAQLLAQHIWKWIDALPGDSIANWVLGNHDQARVATRLGVENVDALNVLSALLPGVKVTYQGEEIGQENGEVACNQGYDPQAIKNCTTFNETSRDFERTPFQWDATENAGFSTNKTTWLPVSNKYNETNLAKQNVTDDPHTHYNIFKTIVGLKKELKNISFSTMDWGRVDNTLYLMRRTDNVSYFFVYNVDDVDNSPRVSFRGVVDAKAVLTVADGNYKLGDSYDSNAMLKPRESVVFNVTFDDS</sequence>
<dbReference type="GO" id="GO:0004558">
    <property type="term" value="F:alpha-1,4-glucosidase activity"/>
    <property type="evidence" value="ECO:0007669"/>
    <property type="project" value="UniProtKB-EC"/>
</dbReference>
<feature type="chain" id="PRO_5044866577" description="alpha-glucosidase" evidence="6">
    <location>
        <begin position="21"/>
        <end position="598"/>
    </location>
</feature>
<dbReference type="EC" id="3.2.1.20" evidence="3"/>
<protein>
    <recommendedName>
        <fullName evidence="3">alpha-glucosidase</fullName>
        <ecNumber evidence="3">3.2.1.20</ecNumber>
    </recommendedName>
</protein>
<comment type="similarity">
    <text evidence="2">Belongs to the glycosyl hydrolase 13 family.</text>
</comment>
<feature type="signal peptide" evidence="6">
    <location>
        <begin position="1"/>
        <end position="20"/>
    </location>
</feature>
<evidence type="ECO:0000256" key="3">
    <source>
        <dbReference type="ARBA" id="ARBA00012741"/>
    </source>
</evidence>
<dbReference type="InterPro" id="IPR045857">
    <property type="entry name" value="O16G_dom_2"/>
</dbReference>
<dbReference type="SMART" id="SM00642">
    <property type="entry name" value="Aamy"/>
    <property type="match status" value="1"/>
</dbReference>
<evidence type="ECO:0000256" key="4">
    <source>
        <dbReference type="ARBA" id="ARBA00023180"/>
    </source>
</evidence>
<evidence type="ECO:0000256" key="6">
    <source>
        <dbReference type="SAM" id="SignalP"/>
    </source>
</evidence>
<dbReference type="Proteomes" id="UP001566132">
    <property type="component" value="Unassembled WGS sequence"/>
</dbReference>
<comment type="caution">
    <text evidence="8">The sequence shown here is derived from an EMBL/GenBank/DDBJ whole genome shotgun (WGS) entry which is preliminary data.</text>
</comment>
<gene>
    <name evidence="8" type="ORF">ABEB36_009942</name>
</gene>
<dbReference type="AlphaFoldDB" id="A0ABD1EM37"/>
<evidence type="ECO:0000256" key="5">
    <source>
        <dbReference type="ARBA" id="ARBA00023295"/>
    </source>
</evidence>
<dbReference type="InterPro" id="IPR006047">
    <property type="entry name" value="GH13_cat_dom"/>
</dbReference>
<dbReference type="Gene3D" id="3.90.400.10">
    <property type="entry name" value="Oligo-1,6-glucosidase, Domain 2"/>
    <property type="match status" value="1"/>
</dbReference>
<organism evidence="8 9">
    <name type="scientific">Hypothenemus hampei</name>
    <name type="common">Coffee berry borer</name>
    <dbReference type="NCBI Taxonomy" id="57062"/>
    <lineage>
        <taxon>Eukaryota</taxon>
        <taxon>Metazoa</taxon>
        <taxon>Ecdysozoa</taxon>
        <taxon>Arthropoda</taxon>
        <taxon>Hexapoda</taxon>
        <taxon>Insecta</taxon>
        <taxon>Pterygota</taxon>
        <taxon>Neoptera</taxon>
        <taxon>Endopterygota</taxon>
        <taxon>Coleoptera</taxon>
        <taxon>Polyphaga</taxon>
        <taxon>Cucujiformia</taxon>
        <taxon>Curculionidae</taxon>
        <taxon>Scolytinae</taxon>
        <taxon>Hypothenemus</taxon>
    </lineage>
</organism>
<evidence type="ECO:0000313" key="9">
    <source>
        <dbReference type="Proteomes" id="UP001566132"/>
    </source>
</evidence>
<keyword evidence="5" id="KW-0378">Hydrolase</keyword>
<dbReference type="SUPFAM" id="SSF51445">
    <property type="entry name" value="(Trans)glycosidases"/>
    <property type="match status" value="1"/>
</dbReference>
<accession>A0ABD1EM37</accession>
<dbReference type="EMBL" id="JBDJPC010000007">
    <property type="protein sequence ID" value="KAL1494327.1"/>
    <property type="molecule type" value="Genomic_DNA"/>
</dbReference>
<dbReference type="Pfam" id="PF00128">
    <property type="entry name" value="Alpha-amylase"/>
    <property type="match status" value="1"/>
</dbReference>
<keyword evidence="4" id="KW-0325">Glycoprotein</keyword>
<reference evidence="8 9" key="1">
    <citation type="submission" date="2024-05" db="EMBL/GenBank/DDBJ databases">
        <title>Genetic variation in Jamaican populations of the coffee berry borer (Hypothenemus hampei).</title>
        <authorList>
            <person name="Errbii M."/>
            <person name="Myrie A."/>
        </authorList>
    </citation>
    <scope>NUCLEOTIDE SEQUENCE [LARGE SCALE GENOMIC DNA]</scope>
    <source>
        <strain evidence="8">JA-Hopewell-2020-01-JO</strain>
        <tissue evidence="8">Whole body</tissue>
    </source>
</reference>
<evidence type="ECO:0000259" key="7">
    <source>
        <dbReference type="SMART" id="SM00642"/>
    </source>
</evidence>
<comment type="catalytic activity">
    <reaction evidence="1">
        <text>Hydrolysis of terminal, non-reducing (1-&gt;4)-linked alpha-D-glucose residues with release of alpha-D-glucose.</text>
        <dbReference type="EC" id="3.2.1.20"/>
    </reaction>
</comment>
<dbReference type="FunFam" id="3.90.400.10:FF:000001">
    <property type="entry name" value="Maltase A3, isoform A"/>
    <property type="match status" value="1"/>
</dbReference>
<dbReference type="CDD" id="cd11328">
    <property type="entry name" value="AmyAc_maltase"/>
    <property type="match status" value="1"/>
</dbReference>
<feature type="domain" description="Glycosyl hydrolase family 13 catalytic" evidence="7">
    <location>
        <begin position="54"/>
        <end position="451"/>
    </location>
</feature>
<keyword evidence="5" id="KW-0326">Glycosidase</keyword>
<keyword evidence="6" id="KW-0732">Signal</keyword>
<dbReference type="PANTHER" id="PTHR10357:SF179">
    <property type="entry name" value="NEUTRAL AND BASIC AMINO ACID TRANSPORT PROTEIN RBAT"/>
    <property type="match status" value="1"/>
</dbReference>
<keyword evidence="9" id="KW-1185">Reference proteome</keyword>
<name>A0ABD1EM37_HYPHA</name>
<proteinExistence type="inferred from homology"/>
<dbReference type="InterPro" id="IPR017853">
    <property type="entry name" value="GH"/>
</dbReference>
<dbReference type="Gene3D" id="3.20.20.80">
    <property type="entry name" value="Glycosidases"/>
    <property type="match status" value="1"/>
</dbReference>
<evidence type="ECO:0000256" key="2">
    <source>
        <dbReference type="ARBA" id="ARBA00008061"/>
    </source>
</evidence>
<evidence type="ECO:0000256" key="1">
    <source>
        <dbReference type="ARBA" id="ARBA00001657"/>
    </source>
</evidence>
<evidence type="ECO:0000313" key="8">
    <source>
        <dbReference type="EMBL" id="KAL1494327.1"/>
    </source>
</evidence>